<keyword evidence="1" id="KW-0732">Signal</keyword>
<dbReference type="Proteomes" id="UP000264605">
    <property type="component" value="Chromosome"/>
</dbReference>
<evidence type="ECO:0000256" key="1">
    <source>
        <dbReference type="SAM" id="SignalP"/>
    </source>
</evidence>
<gene>
    <name evidence="2" type="ORF">D0907_12550</name>
</gene>
<name>A0AAD0S201_9GAMM</name>
<dbReference type="GeneID" id="99506299"/>
<organism evidence="2 3">
    <name type="scientific">Pseudoalteromonas lipolytica</name>
    <dbReference type="NCBI Taxonomy" id="570156"/>
    <lineage>
        <taxon>Bacteria</taxon>
        <taxon>Pseudomonadati</taxon>
        <taxon>Pseudomonadota</taxon>
        <taxon>Gammaproteobacteria</taxon>
        <taxon>Alteromonadales</taxon>
        <taxon>Pseudoalteromonadaceae</taxon>
        <taxon>Pseudoalteromonas</taxon>
    </lineage>
</organism>
<evidence type="ECO:0008006" key="4">
    <source>
        <dbReference type="Google" id="ProtNLM"/>
    </source>
</evidence>
<dbReference type="RefSeq" id="WP_118844582.1">
    <property type="nucleotide sequence ID" value="NZ_CP032090.1"/>
</dbReference>
<dbReference type="EMBL" id="CP032090">
    <property type="protein sequence ID" value="AXV66044.1"/>
    <property type="molecule type" value="Genomic_DNA"/>
</dbReference>
<feature type="chain" id="PRO_5042162468" description="Lipoprotein" evidence="1">
    <location>
        <begin position="23"/>
        <end position="132"/>
    </location>
</feature>
<evidence type="ECO:0000313" key="3">
    <source>
        <dbReference type="Proteomes" id="UP000264605"/>
    </source>
</evidence>
<dbReference type="AlphaFoldDB" id="A0AAD0S201"/>
<evidence type="ECO:0000313" key="2">
    <source>
        <dbReference type="EMBL" id="AXV66044.1"/>
    </source>
</evidence>
<dbReference type="KEGG" id="pdj:D0907_12550"/>
<reference evidence="2 3" key="1">
    <citation type="submission" date="2018-08" db="EMBL/GenBank/DDBJ databases">
        <title>Draft genome sequence of Pseudoalteromonas donghaensis HJ51.</title>
        <authorList>
            <person name="Oh J."/>
            <person name="Roh D."/>
        </authorList>
    </citation>
    <scope>NUCLEOTIDE SEQUENCE [LARGE SCALE GENOMIC DNA]</scope>
    <source>
        <strain evidence="2 3">HJ51</strain>
    </source>
</reference>
<proteinExistence type="predicted"/>
<dbReference type="PROSITE" id="PS51257">
    <property type="entry name" value="PROKAR_LIPOPROTEIN"/>
    <property type="match status" value="1"/>
</dbReference>
<feature type="signal peptide" evidence="1">
    <location>
        <begin position="1"/>
        <end position="22"/>
    </location>
</feature>
<accession>A0AAD0S201</accession>
<protein>
    <recommendedName>
        <fullName evidence="4">Lipoprotein</fullName>
    </recommendedName>
</protein>
<sequence length="132" mass="14522">MSTFFKLSMLGVVFFVSGCANLIGFTGADTGKRVGDWVEYNVNHPGLTIKIMEPYSEELMPISTVGKTSPSPLRHTVIFGTQSSQHKLEIVGRYSKELYLDNKFYGSVWLGDVLIRDGSLSIDGKLVAAVEN</sequence>